<comment type="caution">
    <text evidence="5">The sequence shown here is derived from an EMBL/GenBank/DDBJ whole genome shotgun (WGS) entry which is preliminary data.</text>
</comment>
<dbReference type="EMBL" id="LCAU01000032">
    <property type="protein sequence ID" value="KKR96382.1"/>
    <property type="molecule type" value="Genomic_DNA"/>
</dbReference>
<evidence type="ECO:0000313" key="6">
    <source>
        <dbReference type="Proteomes" id="UP000034746"/>
    </source>
</evidence>
<dbReference type="GO" id="GO:0004527">
    <property type="term" value="F:exonuclease activity"/>
    <property type="evidence" value="ECO:0007669"/>
    <property type="project" value="UniProtKB-KW"/>
</dbReference>
<keyword evidence="3" id="KW-0694">RNA-binding</keyword>
<dbReference type="Pfam" id="PF00753">
    <property type="entry name" value="Lactamase_B"/>
    <property type="match status" value="1"/>
</dbReference>
<evidence type="ECO:0000313" key="5">
    <source>
        <dbReference type="EMBL" id="KKR96382.1"/>
    </source>
</evidence>
<evidence type="ECO:0000256" key="3">
    <source>
        <dbReference type="ARBA" id="ARBA00022884"/>
    </source>
</evidence>
<sequence>MDKLRFIAISGTTGVTENMYVYEYGNEAVVVDCGVGFPEEAAYGVDLVIPDFTYLVQNKNKIKAVLISHGHEDHIGSLPFLFREMQVPIYATGLVAEFIKDKFSDYGQVPKINVFDPERDTLKIGNFTIDAFRVSHSVPDGVGFCIKVPQGKFFHVPDYKFDWTPVDQKPFDVAKVARLAADGVINVASDCLGSTSDGYTKSEYEIEKTIDSIFQTAQRRIFFTTISSNISRMQQAIRVSERLGRKVVFIGRSIEKKAEIAKKLGFINWSQGTVVAPRVAEKMPVDKVTYIISGSYGQIGSALYRVAMGEHTLLNIEPSDLVVFSADPAPPGTDESVNYVVDNLIEKGAEVHYYDTQEDLHVSGHGSPSSHRSYV</sequence>
<dbReference type="InterPro" id="IPR036866">
    <property type="entry name" value="RibonucZ/Hydroxyglut_hydro"/>
</dbReference>
<dbReference type="InterPro" id="IPR055132">
    <property type="entry name" value="RNase_J_b_CASP"/>
</dbReference>
<protein>
    <submittedName>
        <fullName evidence="5">Ribocuclease J</fullName>
    </submittedName>
</protein>
<feature type="domain" description="Metallo-beta-lactamase" evidence="4">
    <location>
        <begin position="16"/>
        <end position="210"/>
    </location>
</feature>
<reference evidence="5 6" key="1">
    <citation type="journal article" date="2015" name="Nature">
        <title>rRNA introns, odd ribosomes, and small enigmatic genomes across a large radiation of phyla.</title>
        <authorList>
            <person name="Brown C.T."/>
            <person name="Hug L.A."/>
            <person name="Thomas B.C."/>
            <person name="Sharon I."/>
            <person name="Castelle C.J."/>
            <person name="Singh A."/>
            <person name="Wilkins M.J."/>
            <person name="Williams K.H."/>
            <person name="Banfield J.F."/>
        </authorList>
    </citation>
    <scope>NUCLEOTIDE SEQUENCE [LARGE SCALE GENOMIC DNA]</scope>
</reference>
<dbReference type="GO" id="GO:0003723">
    <property type="term" value="F:RNA binding"/>
    <property type="evidence" value="ECO:0007669"/>
    <property type="project" value="UniProtKB-KW"/>
</dbReference>
<keyword evidence="2" id="KW-0269">Exonuclease</keyword>
<dbReference type="Gene3D" id="3.40.50.10710">
    <property type="entry name" value="Metallo-hydrolase/oxidoreductase"/>
    <property type="match status" value="1"/>
</dbReference>
<dbReference type="SUPFAM" id="SSF56281">
    <property type="entry name" value="Metallo-hydrolase/oxidoreductase"/>
    <property type="match status" value="1"/>
</dbReference>
<evidence type="ECO:0000256" key="1">
    <source>
        <dbReference type="ARBA" id="ARBA00022722"/>
    </source>
</evidence>
<accession>A0A0G0Y7U5</accession>
<dbReference type="AlphaFoldDB" id="A0A0G0Y7U5"/>
<dbReference type="InterPro" id="IPR042173">
    <property type="entry name" value="RNase_J_2"/>
</dbReference>
<dbReference type="PANTHER" id="PTHR43694:SF1">
    <property type="entry name" value="RIBONUCLEASE J"/>
    <property type="match status" value="1"/>
</dbReference>
<proteinExistence type="predicted"/>
<evidence type="ECO:0000256" key="2">
    <source>
        <dbReference type="ARBA" id="ARBA00022839"/>
    </source>
</evidence>
<dbReference type="InterPro" id="IPR001279">
    <property type="entry name" value="Metallo-B-lactamas"/>
</dbReference>
<dbReference type="Gene3D" id="3.60.15.10">
    <property type="entry name" value="Ribonuclease Z/Hydroxyacylglutathione hydrolase-like"/>
    <property type="match status" value="1"/>
</dbReference>
<evidence type="ECO:0000259" key="4">
    <source>
        <dbReference type="SMART" id="SM00849"/>
    </source>
</evidence>
<gene>
    <name evidence="5" type="ORF">UU48_C0032G0006</name>
</gene>
<dbReference type="SMART" id="SM00849">
    <property type="entry name" value="Lactamase_B"/>
    <property type="match status" value="1"/>
</dbReference>
<keyword evidence="2" id="KW-0378">Hydrolase</keyword>
<keyword evidence="1" id="KW-0540">Nuclease</keyword>
<dbReference type="CDD" id="cd07714">
    <property type="entry name" value="RNaseJ_MBL-fold"/>
    <property type="match status" value="1"/>
</dbReference>
<organism evidence="5 6">
    <name type="scientific">Candidatus Uhrbacteria bacterium GW2011_GWF2_41_16</name>
    <dbReference type="NCBI Taxonomy" id="1618997"/>
    <lineage>
        <taxon>Bacteria</taxon>
        <taxon>Candidatus Uhriibacteriota</taxon>
    </lineage>
</organism>
<name>A0A0G0Y7U5_9BACT</name>
<dbReference type="Proteomes" id="UP000034746">
    <property type="component" value="Unassembled WGS sequence"/>
</dbReference>
<dbReference type="PANTHER" id="PTHR43694">
    <property type="entry name" value="RIBONUCLEASE J"/>
    <property type="match status" value="1"/>
</dbReference>
<dbReference type="PATRIC" id="fig|1618997.3.peg.1216"/>
<dbReference type="Pfam" id="PF22505">
    <property type="entry name" value="RNase_J_b_CASP"/>
    <property type="match status" value="1"/>
</dbReference>